<dbReference type="Pfam" id="PF02889">
    <property type="entry name" value="Sec63"/>
    <property type="match status" value="1"/>
</dbReference>
<dbReference type="InterPro" id="IPR014756">
    <property type="entry name" value="Ig_E-set"/>
</dbReference>
<sequence length="472" mass="53164">MRYSASNVLLTTKHNFMATFANSPLVPLRQVISYMSKSYEFSSQFNKEIKVRPSDNVEIPPLIKHIPEFTVFKKAIVGAPYEVKARALIYAHLMRLGLSSDTLRKDEVYIIKQCPKLLNEMINSCVSMMTIFSEHCEDRNKRLVAMDHLVQSMENCMELIPMVIQAILDASPLTQLPHVDAAVIKGLSSGGKSKIVVKSVAQLAALPDKKRRLALHSLSDEQYNDVINVLCTMPQAKISADCEVADEDESVIWPMTVVTCKIKLERVPLCEAPVLGPSPTSLATSGNNYSPRHVAHSLSEDEQPHDPISDKFEGWWMYIIDRKNKRLVVAPQYIANLQRSLKMDVKFMSPQQVGQYLYTVYLRSDSYIDFVFSENVKFTVEPLPESIRKQILSSMAKSGYGHHSSDSGEDSQGSSADEAPRTKRKEKLVDLYSDEEDESSAYESEAERIYLAELSKKAETPKAQENILSVEE</sequence>
<dbReference type="Proteomes" id="UP001626550">
    <property type="component" value="Unassembled WGS sequence"/>
</dbReference>
<accession>A0ABD2Q7P2</accession>
<evidence type="ECO:0000256" key="8">
    <source>
        <dbReference type="SAM" id="MobiDB-lite"/>
    </source>
</evidence>
<dbReference type="Gene3D" id="1.10.150.20">
    <property type="entry name" value="5' to 3' exonuclease, C-terminal subdomain"/>
    <property type="match status" value="1"/>
</dbReference>
<keyword evidence="5" id="KW-1133">Transmembrane helix</keyword>
<dbReference type="InterPro" id="IPR035892">
    <property type="entry name" value="C2_domain_sf"/>
</dbReference>
<dbReference type="GO" id="GO:0005783">
    <property type="term" value="C:endoplasmic reticulum"/>
    <property type="evidence" value="ECO:0007669"/>
    <property type="project" value="UniProtKB-SubCell"/>
</dbReference>
<dbReference type="PANTHER" id="PTHR24075">
    <property type="entry name" value="SEC63 DOMAIN-CONTAINING"/>
    <property type="match status" value="1"/>
</dbReference>
<name>A0ABD2Q7P2_9PLAT</name>
<evidence type="ECO:0000256" key="6">
    <source>
        <dbReference type="ARBA" id="ARBA00023136"/>
    </source>
</evidence>
<feature type="domain" description="SEC63" evidence="9">
    <location>
        <begin position="5"/>
        <end position="378"/>
    </location>
</feature>
<evidence type="ECO:0000256" key="7">
    <source>
        <dbReference type="ARBA" id="ARBA00023186"/>
    </source>
</evidence>
<evidence type="ECO:0000313" key="11">
    <source>
        <dbReference type="Proteomes" id="UP001626550"/>
    </source>
</evidence>
<gene>
    <name evidence="10" type="primary">SEC63</name>
    <name evidence="10" type="ORF">Ciccas_005784</name>
</gene>
<dbReference type="EMBL" id="JBJKFK010000714">
    <property type="protein sequence ID" value="KAL3315587.1"/>
    <property type="molecule type" value="Genomic_DNA"/>
</dbReference>
<organism evidence="10 11">
    <name type="scientific">Cichlidogyrus casuarinus</name>
    <dbReference type="NCBI Taxonomy" id="1844966"/>
    <lineage>
        <taxon>Eukaryota</taxon>
        <taxon>Metazoa</taxon>
        <taxon>Spiralia</taxon>
        <taxon>Lophotrochozoa</taxon>
        <taxon>Platyhelminthes</taxon>
        <taxon>Monogenea</taxon>
        <taxon>Monopisthocotylea</taxon>
        <taxon>Dactylogyridea</taxon>
        <taxon>Ancyrocephalidae</taxon>
        <taxon>Cichlidogyrus</taxon>
    </lineage>
</organism>
<dbReference type="PANTHER" id="PTHR24075:SF0">
    <property type="entry name" value="TRANSLOCATION PROTEIN SEC63 HOMOLOG"/>
    <property type="match status" value="1"/>
</dbReference>
<evidence type="ECO:0000256" key="1">
    <source>
        <dbReference type="ARBA" id="ARBA00004141"/>
    </source>
</evidence>
<comment type="caution">
    <text evidence="10">The sequence shown here is derived from an EMBL/GenBank/DDBJ whole genome shotgun (WGS) entry which is preliminary data.</text>
</comment>
<keyword evidence="6" id="KW-0472">Membrane</keyword>
<evidence type="ECO:0000313" key="10">
    <source>
        <dbReference type="EMBL" id="KAL3315587.1"/>
    </source>
</evidence>
<evidence type="ECO:0000256" key="5">
    <source>
        <dbReference type="ARBA" id="ARBA00022989"/>
    </source>
</evidence>
<dbReference type="SUPFAM" id="SSF158702">
    <property type="entry name" value="Sec63 N-terminal domain-like"/>
    <property type="match status" value="1"/>
</dbReference>
<keyword evidence="4" id="KW-0256">Endoplasmic reticulum</keyword>
<dbReference type="SMART" id="SM00973">
    <property type="entry name" value="Sec63"/>
    <property type="match status" value="1"/>
</dbReference>
<feature type="region of interest" description="Disordered" evidence="8">
    <location>
        <begin position="398"/>
        <end position="444"/>
    </location>
</feature>
<comment type="subcellular location">
    <subcellularLocation>
        <location evidence="2">Endoplasmic reticulum</location>
    </subcellularLocation>
    <subcellularLocation>
        <location evidence="1">Membrane</location>
        <topology evidence="1">Multi-pass membrane protein</topology>
    </subcellularLocation>
</comment>
<evidence type="ECO:0000256" key="2">
    <source>
        <dbReference type="ARBA" id="ARBA00004240"/>
    </source>
</evidence>
<dbReference type="SUPFAM" id="SSF81296">
    <property type="entry name" value="E set domains"/>
    <property type="match status" value="1"/>
</dbReference>
<evidence type="ECO:0000256" key="4">
    <source>
        <dbReference type="ARBA" id="ARBA00022824"/>
    </source>
</evidence>
<dbReference type="GO" id="GO:0016020">
    <property type="term" value="C:membrane"/>
    <property type="evidence" value="ECO:0007669"/>
    <property type="project" value="UniProtKB-SubCell"/>
</dbReference>
<evidence type="ECO:0000256" key="3">
    <source>
        <dbReference type="ARBA" id="ARBA00022692"/>
    </source>
</evidence>
<keyword evidence="11" id="KW-1185">Reference proteome</keyword>
<evidence type="ECO:0000259" key="9">
    <source>
        <dbReference type="SMART" id="SM00973"/>
    </source>
</evidence>
<dbReference type="Gene3D" id="2.60.40.150">
    <property type="entry name" value="C2 domain"/>
    <property type="match status" value="1"/>
</dbReference>
<dbReference type="AlphaFoldDB" id="A0ABD2Q7P2"/>
<reference evidence="10 11" key="1">
    <citation type="submission" date="2024-11" db="EMBL/GenBank/DDBJ databases">
        <title>Adaptive evolution of stress response genes in parasites aligns with host niche diversity.</title>
        <authorList>
            <person name="Hahn C."/>
            <person name="Resl P."/>
        </authorList>
    </citation>
    <scope>NUCLEOTIDE SEQUENCE [LARGE SCALE GENOMIC DNA]</scope>
    <source>
        <strain evidence="10">EGGRZ-B1_66</strain>
        <tissue evidence="10">Body</tissue>
    </source>
</reference>
<dbReference type="Gene3D" id="1.10.3380.10">
    <property type="entry name" value="Sec63 N-terminal domain-like domain"/>
    <property type="match status" value="1"/>
</dbReference>
<dbReference type="InterPro" id="IPR004179">
    <property type="entry name" value="Sec63-dom"/>
</dbReference>
<keyword evidence="7" id="KW-0143">Chaperone</keyword>
<keyword evidence="3" id="KW-0812">Transmembrane</keyword>
<proteinExistence type="predicted"/>
<protein>
    <submittedName>
        <fullName evidence="10">Secretory subunit</fullName>
    </submittedName>
</protein>